<proteinExistence type="predicted"/>
<protein>
    <recommendedName>
        <fullName evidence="3">Peptidase C-terminal archaeal/bacterial domain-containing protein</fullName>
    </recommendedName>
</protein>
<accession>A0A1U7J2Q1</accession>
<dbReference type="Gene3D" id="2.60.120.380">
    <property type="match status" value="1"/>
</dbReference>
<sequence>MLTTLAAAPAHGQSTAILQDALRLAVCLNDWDSAIAHTSQLEQIPDLPIKTLAQLATFRRQMQLFRQNQTVVSPIDGCEPVLAGFGLPGYSGRPLDFDRGVYSSIGRGTPVVAADQTLRQYEALWQAGLGVTADTPLSPLAEAQRVNTRSGSGVTTGAVSRRIDIYAFLGAQGDSTDLDLTVIQQRPGVLYTDDAAHLFLFDAAGRLLAEARTTQGVQPRLAATTLPASGVYYAAVTTPQHRPLLDERGFITGWQGIGTSAITYTLTIDGLTPSLELGLR</sequence>
<evidence type="ECO:0000313" key="1">
    <source>
        <dbReference type="EMBL" id="OKH46376.1"/>
    </source>
</evidence>
<comment type="caution">
    <text evidence="1">The sequence shown here is derived from an EMBL/GenBank/DDBJ whole genome shotgun (WGS) entry which is preliminary data.</text>
</comment>
<evidence type="ECO:0000313" key="2">
    <source>
        <dbReference type="Proteomes" id="UP000185557"/>
    </source>
</evidence>
<dbReference type="Proteomes" id="UP000185557">
    <property type="component" value="Unassembled WGS sequence"/>
</dbReference>
<reference evidence="1 2" key="1">
    <citation type="submission" date="2016-11" db="EMBL/GenBank/DDBJ databases">
        <title>Draft Genome Sequences of Nine Cyanobacterial Strains from Diverse Habitats.</title>
        <authorList>
            <person name="Zhu T."/>
            <person name="Hou S."/>
            <person name="Lu X."/>
            <person name="Hess W.R."/>
        </authorList>
    </citation>
    <scope>NUCLEOTIDE SEQUENCE [LARGE SCALE GENOMIC DNA]</scope>
    <source>
        <strain evidence="1 2">NIES-30</strain>
    </source>
</reference>
<dbReference type="STRING" id="549789.NIES30_16890"/>
<name>A0A1U7J2Q1_9CYAN</name>
<keyword evidence="2" id="KW-1185">Reference proteome</keyword>
<gene>
    <name evidence="1" type="ORF">NIES30_16890</name>
</gene>
<dbReference type="EMBL" id="MRCG01000013">
    <property type="protein sequence ID" value="OKH46376.1"/>
    <property type="molecule type" value="Genomic_DNA"/>
</dbReference>
<evidence type="ECO:0008006" key="3">
    <source>
        <dbReference type="Google" id="ProtNLM"/>
    </source>
</evidence>
<dbReference type="AlphaFoldDB" id="A0A1U7J2Q1"/>
<organism evidence="1 2">
    <name type="scientific">Phormidium tenue NIES-30</name>
    <dbReference type="NCBI Taxonomy" id="549789"/>
    <lineage>
        <taxon>Bacteria</taxon>
        <taxon>Bacillati</taxon>
        <taxon>Cyanobacteriota</taxon>
        <taxon>Cyanophyceae</taxon>
        <taxon>Oscillatoriophycideae</taxon>
        <taxon>Oscillatoriales</taxon>
        <taxon>Oscillatoriaceae</taxon>
        <taxon>Phormidium</taxon>
    </lineage>
</organism>